<dbReference type="PANTHER" id="PTHR35804:SF1">
    <property type="entry name" value="LYSINE EXPORTER LYSO"/>
    <property type="match status" value="1"/>
</dbReference>
<organism evidence="2 4">
    <name type="scientific">Eggerthella lenta</name>
    <name type="common">Eubacterium lentum</name>
    <dbReference type="NCBI Taxonomy" id="84112"/>
    <lineage>
        <taxon>Bacteria</taxon>
        <taxon>Bacillati</taxon>
        <taxon>Actinomycetota</taxon>
        <taxon>Coriobacteriia</taxon>
        <taxon>Eggerthellales</taxon>
        <taxon>Eggerthellaceae</taxon>
        <taxon>Eggerthella</taxon>
    </lineage>
</organism>
<reference evidence="2 4" key="2">
    <citation type="journal article" date="2018" name="Elife">
        <title>Discovery and characterization of a prevalent human gut bacterial enzyme sufficient for the inactivation of a family of plant toxins.</title>
        <authorList>
            <person name="Koppel N."/>
            <person name="Bisanz J.E."/>
            <person name="Pandelia M.E."/>
            <person name="Turnbaugh P.J."/>
            <person name="Balskus E.P."/>
        </authorList>
    </citation>
    <scope>NUCLEOTIDE SEQUENCE [LARGE SCALE GENOMIC DNA]</scope>
    <source>
        <strain evidence="2 4">W1 BHI 6</strain>
    </source>
</reference>
<dbReference type="GO" id="GO:0015661">
    <property type="term" value="F:L-lysine efflux transmembrane transporter activity"/>
    <property type="evidence" value="ECO:0007669"/>
    <property type="project" value="InterPro"/>
</dbReference>
<reference evidence="3" key="3">
    <citation type="submission" date="2019-06" db="EMBL/GenBank/DDBJ databases">
        <authorList>
            <person name="Bisanz J.E."/>
            <person name="Turnbaugh P.J."/>
        </authorList>
    </citation>
    <scope>NUCLEOTIDE SEQUENCE</scope>
    <source>
        <strain evidence="3">SECO-MT75m2</strain>
    </source>
</reference>
<comment type="caution">
    <text evidence="2">The sequence shown here is derived from an EMBL/GenBank/DDBJ whole genome shotgun (WGS) entry which is preliminary data.</text>
</comment>
<keyword evidence="1" id="KW-0472">Membrane</keyword>
<sequence>MEILAVMAAGVLVGATVFPARLKGLNEKLTLAATGLLIFSMGVLLAGRDSFLEELGQVGWASILFCLVPVAFSTIAVYALTNLFMSDIARRPAGRHVSAAQDDAEGGADARGEAVMIGVAVGALALGAAYGLSGVSLAPVDLVADHSEAVLYALMFFVGISVGGSRGLLGKLRQYHVRVLIIPAGIVAGSVLGGLVCAPLAGMSLPTGAAVASGLGWYSLAGVMMTDIAGAQVGSITFLANLLRELVSFFSIPWIAKHLNYPTCIAPAGATSEDTTLPMLIRCTNGETVVLSVLNGVICSALVPVLIEAFHQFM</sequence>
<reference evidence="3 5" key="1">
    <citation type="journal article" date="2005" name="Appl. Environ. Microbiol.">
        <title>Intestinal bacterial communities that produce active estrogen-like compounds enterodiol and enterolactone in humans.</title>
        <authorList>
            <person name="Clavel T."/>
            <person name="Henderson G."/>
            <person name="Alpert C.A."/>
            <person name="Philippe C."/>
            <person name="Rigottier-Gois L."/>
            <person name="Dore J."/>
            <person name="Blaut M."/>
        </authorList>
    </citation>
    <scope>NUCLEOTIDE SEQUENCE [LARGE SCALE GENOMIC DNA]</scope>
    <source>
        <strain evidence="3 5">SECO-MT75m2</strain>
    </source>
</reference>
<evidence type="ECO:0000313" key="5">
    <source>
        <dbReference type="Proteomes" id="UP000312594"/>
    </source>
</evidence>
<dbReference type="InterPro" id="IPR005642">
    <property type="entry name" value="LysO"/>
</dbReference>
<feature type="transmembrane region" description="Helical" evidence="1">
    <location>
        <begin position="58"/>
        <end position="80"/>
    </location>
</feature>
<keyword evidence="1" id="KW-1133">Transmembrane helix</keyword>
<feature type="transmembrane region" description="Helical" evidence="1">
    <location>
        <begin position="149"/>
        <end position="169"/>
    </location>
</feature>
<dbReference type="EMBL" id="PPTU01000002">
    <property type="protein sequence ID" value="RDB72769.1"/>
    <property type="molecule type" value="Genomic_DNA"/>
</dbReference>
<protein>
    <submittedName>
        <fullName evidence="3">Lysine exporter LysO family protein</fullName>
    </submittedName>
</protein>
<dbReference type="RefSeq" id="WP_114532620.1">
    <property type="nucleotide sequence ID" value="NZ_CP089336.1"/>
</dbReference>
<evidence type="ECO:0000313" key="4">
    <source>
        <dbReference type="Proteomes" id="UP000253970"/>
    </source>
</evidence>
<dbReference type="Proteomes" id="UP000253970">
    <property type="component" value="Unassembled WGS sequence"/>
</dbReference>
<gene>
    <name evidence="2" type="ORF">C1875_01835</name>
    <name evidence="3" type="ORF">FIC87_00095</name>
</gene>
<name>A0A369MMV4_EGGLN</name>
<feature type="transmembrane region" description="Helical" evidence="1">
    <location>
        <begin position="289"/>
        <end position="307"/>
    </location>
</feature>
<feature type="transmembrane region" description="Helical" evidence="1">
    <location>
        <begin position="181"/>
        <end position="205"/>
    </location>
</feature>
<dbReference type="GO" id="GO:0005886">
    <property type="term" value="C:plasma membrane"/>
    <property type="evidence" value="ECO:0007669"/>
    <property type="project" value="TreeGrafter"/>
</dbReference>
<feature type="transmembrane region" description="Helical" evidence="1">
    <location>
        <begin position="29"/>
        <end position="46"/>
    </location>
</feature>
<keyword evidence="1" id="KW-0812">Transmembrane</keyword>
<accession>A0A369MMV4</accession>
<dbReference type="Proteomes" id="UP000312594">
    <property type="component" value="Unassembled WGS sequence"/>
</dbReference>
<dbReference type="PANTHER" id="PTHR35804">
    <property type="entry name" value="LYSINE EXPORTER LYSO"/>
    <property type="match status" value="1"/>
</dbReference>
<proteinExistence type="predicted"/>
<evidence type="ECO:0000313" key="3">
    <source>
        <dbReference type="EMBL" id="TNU96128.1"/>
    </source>
</evidence>
<dbReference type="AlphaFoldDB" id="A0A369MMV4"/>
<dbReference type="EMBL" id="VEVP01000001">
    <property type="protein sequence ID" value="TNU96128.1"/>
    <property type="molecule type" value="Genomic_DNA"/>
</dbReference>
<feature type="transmembrane region" description="Helical" evidence="1">
    <location>
        <begin position="217"/>
        <end position="243"/>
    </location>
</feature>
<dbReference type="Pfam" id="PF03956">
    <property type="entry name" value="Lys_export"/>
    <property type="match status" value="1"/>
</dbReference>
<evidence type="ECO:0000256" key="1">
    <source>
        <dbReference type="SAM" id="Phobius"/>
    </source>
</evidence>
<evidence type="ECO:0000313" key="2">
    <source>
        <dbReference type="EMBL" id="RDB72769.1"/>
    </source>
</evidence>